<gene>
    <name evidence="2" type="ORF">EG359_10335</name>
</gene>
<dbReference type="InterPro" id="IPR029471">
    <property type="entry name" value="HNH_5"/>
</dbReference>
<accession>A0ABN5SDG9</accession>
<name>A0ABN5SDG9_9FLAO</name>
<dbReference type="EMBL" id="CP033926">
    <property type="protein sequence ID" value="AZA99996.1"/>
    <property type="molecule type" value="Genomic_DNA"/>
</dbReference>
<dbReference type="Pfam" id="PF14279">
    <property type="entry name" value="HNH_5"/>
    <property type="match status" value="1"/>
</dbReference>
<evidence type="ECO:0000313" key="2">
    <source>
        <dbReference type="EMBL" id="AZA99996.1"/>
    </source>
</evidence>
<proteinExistence type="predicted"/>
<dbReference type="Proteomes" id="UP000279541">
    <property type="component" value="Chromosome"/>
</dbReference>
<organism evidence="2 3">
    <name type="scientific">Chryseobacterium joostei</name>
    <dbReference type="NCBI Taxonomy" id="112234"/>
    <lineage>
        <taxon>Bacteria</taxon>
        <taxon>Pseudomonadati</taxon>
        <taxon>Bacteroidota</taxon>
        <taxon>Flavobacteriia</taxon>
        <taxon>Flavobacteriales</taxon>
        <taxon>Weeksellaceae</taxon>
        <taxon>Chryseobacterium group</taxon>
        <taxon>Chryseobacterium</taxon>
    </lineage>
</organism>
<protein>
    <recommendedName>
        <fullName evidence="1">HNH endonuclease 5 domain-containing protein</fullName>
    </recommendedName>
</protein>
<evidence type="ECO:0000259" key="1">
    <source>
        <dbReference type="Pfam" id="PF14279"/>
    </source>
</evidence>
<keyword evidence="3" id="KW-1185">Reference proteome</keyword>
<reference evidence="2 3" key="1">
    <citation type="submission" date="2018-11" db="EMBL/GenBank/DDBJ databases">
        <title>Proposal to divide the Flavobacteriaceae and reorganize its genera based on Amino Acid Identity values calculated from whole genome sequences.</title>
        <authorList>
            <person name="Nicholson A.C."/>
            <person name="Gulvik C.A."/>
            <person name="Whitney A.M."/>
            <person name="Humrighouse B.W."/>
            <person name="Bell M."/>
            <person name="Holmes B."/>
            <person name="Steigerwalt A.G."/>
            <person name="Villarma A."/>
            <person name="Sheth M."/>
            <person name="Batra D."/>
            <person name="Pryor J."/>
            <person name="Bernardet J.-F."/>
            <person name="Hugo C."/>
            <person name="Kampfer P."/>
            <person name="Newman J."/>
            <person name="McQuiston J.R."/>
        </authorList>
    </citation>
    <scope>NUCLEOTIDE SEQUENCE [LARGE SCALE GENOMIC DNA]</scope>
    <source>
        <strain evidence="2 3">DSM 16927</strain>
    </source>
</reference>
<feature type="domain" description="HNH endonuclease 5" evidence="1">
    <location>
        <begin position="38"/>
        <end position="84"/>
    </location>
</feature>
<sequence>MLTSKIFIVKNFLDYYELYSSTENAVEKFDKNLQNKICRFCNQTDQSKFNSIPHIIPELFGKNKVTSNFECDDCNKKFQKYENDAATMIQHYLSLLGLKTKKGIPTFQSSKKKDESSTKLKAEGNQRYFNFSTNLNDFEYHGEQNKLTVRFRTRKFSPYSVYKVLFKVGISLLKENDILENKHYLELINSENPILNGIQFFTVYRYMLKTIYFKQPKAFLYRAKNVLIAKNEIPEYTLVIQFANIVIQLFLPISKNNDDTHNKENGLVLELFPSFLYDDINQITNIEIFQMNLAETAKVSITDEIVMYYDKKERVE</sequence>
<evidence type="ECO:0000313" key="3">
    <source>
        <dbReference type="Proteomes" id="UP000279541"/>
    </source>
</evidence>